<proteinExistence type="predicted"/>
<keyword evidence="2" id="KW-0732">Signal</keyword>
<accession>A0ABW3TD91</accession>
<keyword evidence="1" id="KW-0472">Membrane</keyword>
<keyword evidence="1" id="KW-0812">Transmembrane</keyword>
<reference evidence="5" key="1">
    <citation type="journal article" date="2019" name="Int. J. Syst. Evol. Microbiol.">
        <title>The Global Catalogue of Microorganisms (GCM) 10K type strain sequencing project: providing services to taxonomists for standard genome sequencing and annotation.</title>
        <authorList>
            <consortium name="The Broad Institute Genomics Platform"/>
            <consortium name="The Broad Institute Genome Sequencing Center for Infectious Disease"/>
            <person name="Wu L."/>
            <person name="Ma J."/>
        </authorList>
    </citation>
    <scope>NUCLEOTIDE SEQUENCE [LARGE SCALE GENOMIC DNA]</scope>
    <source>
        <strain evidence="5">CCUG 55328</strain>
    </source>
</reference>
<name>A0ABW3TD91_9RHOB</name>
<protein>
    <submittedName>
        <fullName evidence="4">SHOCT domain-containing protein</fullName>
    </submittedName>
</protein>
<gene>
    <name evidence="4" type="ORF">ACFQ3C_08335</name>
</gene>
<keyword evidence="5" id="KW-1185">Reference proteome</keyword>
<dbReference type="EMBL" id="JBHTKR010000003">
    <property type="protein sequence ID" value="MFD1194677.1"/>
    <property type="molecule type" value="Genomic_DNA"/>
</dbReference>
<comment type="caution">
    <text evidence="4">The sequence shown here is derived from an EMBL/GenBank/DDBJ whole genome shotgun (WGS) entry which is preliminary data.</text>
</comment>
<evidence type="ECO:0000256" key="2">
    <source>
        <dbReference type="SAM" id="SignalP"/>
    </source>
</evidence>
<evidence type="ECO:0000259" key="3">
    <source>
        <dbReference type="Pfam" id="PF09851"/>
    </source>
</evidence>
<sequence length="123" mass="13115">MGHKDSMVLTGIAAAFGGVATSAMAQVGNIPDRNSYYHHGYDMMWGGTHWGGFGMLLGPLFIILTVAAIVVGVVYILRQSAGARSATAGQAGQDRALAILKERYAKGEIDSEEFAERRKLLAD</sequence>
<dbReference type="Proteomes" id="UP001597151">
    <property type="component" value="Unassembled WGS sequence"/>
</dbReference>
<feature type="signal peptide" evidence="2">
    <location>
        <begin position="1"/>
        <end position="25"/>
    </location>
</feature>
<dbReference type="RefSeq" id="WP_380790459.1">
    <property type="nucleotide sequence ID" value="NZ_JBHTKR010000003.1"/>
</dbReference>
<dbReference type="InterPro" id="IPR018649">
    <property type="entry name" value="SHOCT"/>
</dbReference>
<dbReference type="Pfam" id="PF09851">
    <property type="entry name" value="SHOCT"/>
    <property type="match status" value="1"/>
</dbReference>
<evidence type="ECO:0000313" key="5">
    <source>
        <dbReference type="Proteomes" id="UP001597151"/>
    </source>
</evidence>
<organism evidence="4 5">
    <name type="scientific">Seohaeicola saemankumensis</name>
    <dbReference type="NCBI Taxonomy" id="481181"/>
    <lineage>
        <taxon>Bacteria</taxon>
        <taxon>Pseudomonadati</taxon>
        <taxon>Pseudomonadota</taxon>
        <taxon>Alphaproteobacteria</taxon>
        <taxon>Rhodobacterales</taxon>
        <taxon>Roseobacteraceae</taxon>
        <taxon>Seohaeicola</taxon>
    </lineage>
</organism>
<feature type="chain" id="PRO_5046518927" evidence="2">
    <location>
        <begin position="26"/>
        <end position="123"/>
    </location>
</feature>
<feature type="transmembrane region" description="Helical" evidence="1">
    <location>
        <begin position="49"/>
        <end position="77"/>
    </location>
</feature>
<evidence type="ECO:0000256" key="1">
    <source>
        <dbReference type="SAM" id="Phobius"/>
    </source>
</evidence>
<feature type="domain" description="SHOCT" evidence="3">
    <location>
        <begin position="96"/>
        <end position="121"/>
    </location>
</feature>
<keyword evidence="1" id="KW-1133">Transmembrane helix</keyword>
<evidence type="ECO:0000313" key="4">
    <source>
        <dbReference type="EMBL" id="MFD1194677.1"/>
    </source>
</evidence>